<organism evidence="2 3">
    <name type="scientific">Claviceps arundinis</name>
    <dbReference type="NCBI Taxonomy" id="1623583"/>
    <lineage>
        <taxon>Eukaryota</taxon>
        <taxon>Fungi</taxon>
        <taxon>Dikarya</taxon>
        <taxon>Ascomycota</taxon>
        <taxon>Pezizomycotina</taxon>
        <taxon>Sordariomycetes</taxon>
        <taxon>Hypocreomycetidae</taxon>
        <taxon>Hypocreales</taxon>
        <taxon>Clavicipitaceae</taxon>
        <taxon>Claviceps</taxon>
    </lineage>
</organism>
<dbReference type="EMBL" id="SRPR01000310">
    <property type="protein sequence ID" value="KAG5954706.1"/>
    <property type="molecule type" value="Genomic_DNA"/>
</dbReference>
<evidence type="ECO:0000313" key="2">
    <source>
        <dbReference type="EMBL" id="KAG5954706.1"/>
    </source>
</evidence>
<proteinExistence type="predicted"/>
<evidence type="ECO:0000313" key="3">
    <source>
        <dbReference type="Proteomes" id="UP000742024"/>
    </source>
</evidence>
<reference evidence="2 3" key="1">
    <citation type="journal article" date="2020" name="bioRxiv">
        <title>Whole genome comparisons of ergot fungi reveals the divergence and evolution of species within the genus Claviceps are the result of varying mechanisms driving genome evolution and host range expansion.</title>
        <authorList>
            <person name="Wyka S.A."/>
            <person name="Mondo S.J."/>
            <person name="Liu M."/>
            <person name="Dettman J."/>
            <person name="Nalam V."/>
            <person name="Broders K.D."/>
        </authorList>
    </citation>
    <scope>NUCLEOTIDE SEQUENCE [LARGE SCALE GENOMIC DNA]</scope>
    <source>
        <strain evidence="2 3">LM583</strain>
    </source>
</reference>
<dbReference type="Proteomes" id="UP000742024">
    <property type="component" value="Unassembled WGS sequence"/>
</dbReference>
<dbReference type="InterPro" id="IPR040976">
    <property type="entry name" value="Pkinase_fungal"/>
</dbReference>
<dbReference type="Pfam" id="PF17667">
    <property type="entry name" value="Pkinase_fungal"/>
    <property type="match status" value="1"/>
</dbReference>
<evidence type="ECO:0000259" key="1">
    <source>
        <dbReference type="Pfam" id="PF17667"/>
    </source>
</evidence>
<protein>
    <recommendedName>
        <fullName evidence="1">Fungal-type protein kinase domain-containing protein</fullName>
    </recommendedName>
</protein>
<accession>A0ABQ7P5F7</accession>
<gene>
    <name evidence="2" type="ORF">E4U57_004196</name>
</gene>
<dbReference type="PANTHER" id="PTHR38248:SF2">
    <property type="entry name" value="FUNK1 11"/>
    <property type="match status" value="1"/>
</dbReference>
<dbReference type="PANTHER" id="PTHR38248">
    <property type="entry name" value="FUNK1 6"/>
    <property type="match status" value="1"/>
</dbReference>
<sequence>MDDEMLGADTFIKRNGWLSVEVDVDGEDRSIKLQKLMAKPPCAIITRGTVCYETSEGCVAKFAWAPVKRRPEVKHLKQARSRGVEGVAKLQYRESEMWEGLTVGKPHKFRLSDLVPSNIPGGASASKPSQSVKSGLGIEYTAISSTESYASSGVAEADPNSSGKEPLENRIFSCHIISPVGQVIKDFKTVKELLESLRDAIRAHRFLYVEGGILHRN</sequence>
<comment type="caution">
    <text evidence="2">The sequence shown here is derived from an EMBL/GenBank/DDBJ whole genome shotgun (WGS) entry which is preliminary data.</text>
</comment>
<feature type="domain" description="Fungal-type protein kinase" evidence="1">
    <location>
        <begin position="1"/>
        <end position="216"/>
    </location>
</feature>
<name>A0ABQ7P5F7_9HYPO</name>
<keyword evidence="3" id="KW-1185">Reference proteome</keyword>